<keyword evidence="1" id="KW-0121">Carboxypeptidase</keyword>
<dbReference type="InterPro" id="IPR008969">
    <property type="entry name" value="CarboxyPept-like_regulatory"/>
</dbReference>
<dbReference type="EMBL" id="JAHLFW010000075">
    <property type="protein sequence ID" value="MBU3838409.1"/>
    <property type="molecule type" value="Genomic_DNA"/>
</dbReference>
<reference evidence="1" key="2">
    <citation type="submission" date="2021-04" db="EMBL/GenBank/DDBJ databases">
        <authorList>
            <person name="Gilroy R."/>
        </authorList>
    </citation>
    <scope>NUCLEOTIDE SEQUENCE</scope>
    <source>
        <strain evidence="1">G4-2901</strain>
    </source>
</reference>
<proteinExistence type="predicted"/>
<name>A0A948WX83_9BACT</name>
<protein>
    <submittedName>
        <fullName evidence="1">Carboxypeptidase-like regulatory domain-containing protein</fullName>
    </submittedName>
</protein>
<dbReference type="GO" id="GO:0004180">
    <property type="term" value="F:carboxypeptidase activity"/>
    <property type="evidence" value="ECO:0007669"/>
    <property type="project" value="UniProtKB-KW"/>
</dbReference>
<gene>
    <name evidence="1" type="ORF">H9777_08890</name>
</gene>
<sequence>MQRILLGLIMLFLWSPVFAKKIISGHVVDSNNNMIDAATILFINSKGETVGFRMTDENGSFEFATEHDFTDITIIVKSLGYISQTKHLASDKKSTDLLIKLSPDESTMLKEVVVTAPSVRLRGDTISYSLSAFLGKGDVTLKDAMRNLPGIDVSESGKIKYLGKDISNFYIEGMDLMGGRYNIATENLPASYVTNIEVLNNHQSVKVDKDVFSDNVAINVKLSSKAKLRPMGTYEIQSGYGNEWLYQISGAGMLFTEKFQTILNVGYGNISEFAEKMNTDHFSDESSSSIASKLFGDIGISAPTLNRKRFISPTDCAISLNTLSKSGQDATLRTNVGYTYSKKFQQYQSIKDYYNNEDGTVIINQIQSASSTLHRPTVSLEYKQNGENKYLVNRFSGNLDIAENLLPTIISGNHVNQQEELKSFMLYNDFSTYWRSGMIKWNLSSHLEYKSTPNGWIEAKSNTEDNFMQTVRDYDFLTKETLAATYEWNVSRISFPFSVRYSHSALRSVLNMSEASNRINNNNTQIWFAPQYEYIHPMRKYVFRTLVNLKWEHNGSDNSGSSPIHTNDSYISLNPSIYFNWAITPSSTLRTQLSYSEQSGDITDFITASIRTDNLNTSYKSGILSRKKSFNAIFHYDFKLPLEKWFLNSDVIIDRTKHNLLNNQNITDMSLISSNLLSPNYSDNITGLLNITKHISAIDTKVSLGGSYTWSHNSISQNELIQSFCGQMVSETITLITKPFDFIELDYTGKFSKSFLKHSNLKNSLFSHNHELKLNVFPFKGFLIKAGTDISCKELTKDNFKTICLLDMGMQYKFSSFKIGVDLNNALNTSHYSYTIFSGVNRFSYDYALRGRELLISFSFTR</sequence>
<dbReference type="Gene3D" id="2.60.40.1120">
    <property type="entry name" value="Carboxypeptidase-like, regulatory domain"/>
    <property type="match status" value="1"/>
</dbReference>
<dbReference type="Pfam" id="PF13715">
    <property type="entry name" value="CarbopepD_reg_2"/>
    <property type="match status" value="1"/>
</dbReference>
<evidence type="ECO:0000313" key="1">
    <source>
        <dbReference type="EMBL" id="MBU3838409.1"/>
    </source>
</evidence>
<organism evidence="1 2">
    <name type="scientific">Candidatus Phocaeicola faecigallinarum</name>
    <dbReference type="NCBI Taxonomy" id="2838732"/>
    <lineage>
        <taxon>Bacteria</taxon>
        <taxon>Pseudomonadati</taxon>
        <taxon>Bacteroidota</taxon>
        <taxon>Bacteroidia</taxon>
        <taxon>Bacteroidales</taxon>
        <taxon>Bacteroidaceae</taxon>
        <taxon>Phocaeicola</taxon>
    </lineage>
</organism>
<accession>A0A948WX83</accession>
<keyword evidence="1" id="KW-0378">Hydrolase</keyword>
<dbReference type="SUPFAM" id="SSF49464">
    <property type="entry name" value="Carboxypeptidase regulatory domain-like"/>
    <property type="match status" value="1"/>
</dbReference>
<dbReference type="AlphaFoldDB" id="A0A948WX83"/>
<comment type="caution">
    <text evidence="1">The sequence shown here is derived from an EMBL/GenBank/DDBJ whole genome shotgun (WGS) entry which is preliminary data.</text>
</comment>
<dbReference type="SUPFAM" id="SSF56935">
    <property type="entry name" value="Porins"/>
    <property type="match status" value="1"/>
</dbReference>
<reference evidence="1" key="1">
    <citation type="journal article" date="2021" name="PeerJ">
        <title>Extensive microbial diversity within the chicken gut microbiome revealed by metagenomics and culture.</title>
        <authorList>
            <person name="Gilroy R."/>
            <person name="Ravi A."/>
            <person name="Getino M."/>
            <person name="Pursley I."/>
            <person name="Horton D.L."/>
            <person name="Alikhan N.F."/>
            <person name="Baker D."/>
            <person name="Gharbi K."/>
            <person name="Hall N."/>
            <person name="Watson M."/>
            <person name="Adriaenssens E.M."/>
            <person name="Foster-Nyarko E."/>
            <person name="Jarju S."/>
            <person name="Secka A."/>
            <person name="Antonio M."/>
            <person name="Oren A."/>
            <person name="Chaudhuri R.R."/>
            <person name="La Ragione R."/>
            <person name="Hildebrand F."/>
            <person name="Pallen M.J."/>
        </authorList>
    </citation>
    <scope>NUCLEOTIDE SEQUENCE</scope>
    <source>
        <strain evidence="1">G4-2901</strain>
    </source>
</reference>
<keyword evidence="1" id="KW-0645">Protease</keyword>
<evidence type="ECO:0000313" key="2">
    <source>
        <dbReference type="Proteomes" id="UP000783796"/>
    </source>
</evidence>
<dbReference type="Proteomes" id="UP000783796">
    <property type="component" value="Unassembled WGS sequence"/>
</dbReference>